<protein>
    <recommendedName>
        <fullName evidence="4">Lipoprotein</fullName>
    </recommendedName>
</protein>
<name>A0A5N0TCC8_9GAMM</name>
<comment type="caution">
    <text evidence="2">The sequence shown here is derived from an EMBL/GenBank/DDBJ whole genome shotgun (WGS) entry which is preliminary data.</text>
</comment>
<gene>
    <name evidence="2" type="ORF">F3N42_05215</name>
</gene>
<proteinExistence type="predicted"/>
<dbReference type="Proteomes" id="UP000325372">
    <property type="component" value="Unassembled WGS sequence"/>
</dbReference>
<dbReference type="AlphaFoldDB" id="A0A5N0TCC8"/>
<accession>A0A5N0TCC8</accession>
<organism evidence="2 3">
    <name type="scientific">Marinihelvus fidelis</name>
    <dbReference type="NCBI Taxonomy" id="2613842"/>
    <lineage>
        <taxon>Bacteria</taxon>
        <taxon>Pseudomonadati</taxon>
        <taxon>Pseudomonadota</taxon>
        <taxon>Gammaproteobacteria</taxon>
        <taxon>Chromatiales</taxon>
        <taxon>Wenzhouxiangellaceae</taxon>
        <taxon>Marinihelvus</taxon>
    </lineage>
</organism>
<feature type="chain" id="PRO_5024346397" description="Lipoprotein" evidence="1">
    <location>
        <begin position="27"/>
        <end position="661"/>
    </location>
</feature>
<keyword evidence="3" id="KW-1185">Reference proteome</keyword>
<reference evidence="2 3" key="1">
    <citation type="submission" date="2019-09" db="EMBL/GenBank/DDBJ databases">
        <title>Wenzhouxiangella sp. Genome sequencing and assembly.</title>
        <authorList>
            <person name="Zhang R."/>
        </authorList>
    </citation>
    <scope>NUCLEOTIDE SEQUENCE [LARGE SCALE GENOMIC DNA]</scope>
    <source>
        <strain evidence="2 3">W260</strain>
    </source>
</reference>
<dbReference type="RefSeq" id="WP_150863329.1">
    <property type="nucleotide sequence ID" value="NZ_VYXP01000003.1"/>
</dbReference>
<keyword evidence="1" id="KW-0732">Signal</keyword>
<sequence>MKGITPAIRGTAVAVLLAVMAGCASLSSPPLDDRAIRLQAERTAEAAAALAAMERIDAVITIDSPLLGSAISDWLERVLPGELSAPARVHFHDQLIWFTAGEWNGEILLGFEDDAITWQADVRAPAGAVLEHGSGNRMAFDLAPLGILEAGARFSGAFEGVADRSLPLTAWPVMRAGALLVQPDNTRLALDLAFLAGVRRCEGAGAQEGLLLVYDFVDGNPTGVRRLDAGAAMAPPATRKGQQPWTGYFVDAGRECLVRVVREQPPRVVPATTGSVAFTDYEQAFGAATAGLVDPGHDDAPVSMVMARSALATALRTALVDQSIAVSLQPRGDGSSRFSAAMQAPSADELSCASSECTTQQQCTVSHENCPLLRDTRQCTVCSLRNPLNNRCLAEEQDTECLQARDRRNERMAQERQACIAVEEEARDACLVVRDQALLQCRTQRQQRLDQCQAAVERVAALRPSAPGGRVDMAIRPSGALDVRFSGFSVDASLQQLRMAVDVAGNLELAGEMAFTPSGDLAGALPCTARWKGDFTTFADLATWDGALVSPLEFEGGRLVARWSGLARPVPLSPSPIRALFRVQPGLLAGCQAGMNAAWVERALSGEQAGVFQGRHELVTQPLPTRVSLLPGWVTLMGETLVAEPVMGEASVRFDYVTGKD</sequence>
<feature type="signal peptide" evidence="1">
    <location>
        <begin position="1"/>
        <end position="26"/>
    </location>
</feature>
<evidence type="ECO:0008006" key="4">
    <source>
        <dbReference type="Google" id="ProtNLM"/>
    </source>
</evidence>
<dbReference type="EMBL" id="VYXP01000003">
    <property type="protein sequence ID" value="KAA9132620.1"/>
    <property type="molecule type" value="Genomic_DNA"/>
</dbReference>
<evidence type="ECO:0000313" key="3">
    <source>
        <dbReference type="Proteomes" id="UP000325372"/>
    </source>
</evidence>
<evidence type="ECO:0000313" key="2">
    <source>
        <dbReference type="EMBL" id="KAA9132620.1"/>
    </source>
</evidence>
<evidence type="ECO:0000256" key="1">
    <source>
        <dbReference type="SAM" id="SignalP"/>
    </source>
</evidence>
<dbReference type="PROSITE" id="PS51257">
    <property type="entry name" value="PROKAR_LIPOPROTEIN"/>
    <property type="match status" value="1"/>
</dbReference>